<dbReference type="PANTHER" id="PTHR37038">
    <property type="entry name" value="TRANSCRIPTIONAL REGULATOR-RELATED"/>
    <property type="match status" value="1"/>
</dbReference>
<evidence type="ECO:0000313" key="2">
    <source>
        <dbReference type="EMBL" id="KRL09636.1"/>
    </source>
</evidence>
<keyword evidence="3" id="KW-1185">Reference proteome</keyword>
<accession>A0A0R1MV77</accession>
<gene>
    <name evidence="2" type="ORF">FD09_GL001082</name>
</gene>
<dbReference type="AlphaFoldDB" id="A0A0R1MV77"/>
<proteinExistence type="predicted"/>
<name>A0A0R1MV77_9LACO</name>
<dbReference type="GO" id="GO:0003677">
    <property type="term" value="F:DNA binding"/>
    <property type="evidence" value="ECO:0007669"/>
    <property type="project" value="InterPro"/>
</dbReference>
<reference evidence="2 3" key="1">
    <citation type="journal article" date="2015" name="Genome Announc.">
        <title>Expanding the biotechnology potential of lactobacilli through comparative genomics of 213 strains and associated genera.</title>
        <authorList>
            <person name="Sun Z."/>
            <person name="Harris H.M."/>
            <person name="McCann A."/>
            <person name="Guo C."/>
            <person name="Argimon S."/>
            <person name="Zhang W."/>
            <person name="Yang X."/>
            <person name="Jeffery I.B."/>
            <person name="Cooney J.C."/>
            <person name="Kagawa T.F."/>
            <person name="Liu W."/>
            <person name="Song Y."/>
            <person name="Salvetti E."/>
            <person name="Wrobel A."/>
            <person name="Rasinkangas P."/>
            <person name="Parkhill J."/>
            <person name="Rea M.C."/>
            <person name="O'Sullivan O."/>
            <person name="Ritari J."/>
            <person name="Douillard F.P."/>
            <person name="Paul Ross R."/>
            <person name="Yang R."/>
            <person name="Briner A.E."/>
            <person name="Felis G.E."/>
            <person name="de Vos W.M."/>
            <person name="Barrangou R."/>
            <person name="Klaenhammer T.R."/>
            <person name="Caufield P.W."/>
            <person name="Cui Y."/>
            <person name="Zhang H."/>
            <person name="O'Toole P.W."/>
        </authorList>
    </citation>
    <scope>NUCLEOTIDE SEQUENCE [LARGE SCALE GENOMIC DNA]</scope>
    <source>
        <strain evidence="2 3">DSM 12744</strain>
    </source>
</reference>
<dbReference type="STRING" id="1423792.FD09_GL001082"/>
<evidence type="ECO:0000313" key="3">
    <source>
        <dbReference type="Proteomes" id="UP000051330"/>
    </source>
</evidence>
<dbReference type="SUPFAM" id="SSF47413">
    <property type="entry name" value="lambda repressor-like DNA-binding domains"/>
    <property type="match status" value="1"/>
</dbReference>
<protein>
    <recommendedName>
        <fullName evidence="1">HTH-type transcriptional regulator Rgg C-terminal domain-containing protein</fullName>
    </recommendedName>
</protein>
<dbReference type="InterPro" id="IPR011990">
    <property type="entry name" value="TPR-like_helical_dom_sf"/>
</dbReference>
<dbReference type="InterPro" id="IPR010982">
    <property type="entry name" value="Lambda_DNA-bd_dom_sf"/>
</dbReference>
<dbReference type="OrthoDB" id="2284325at2"/>
<evidence type="ECO:0000259" key="1">
    <source>
        <dbReference type="Pfam" id="PF21259"/>
    </source>
</evidence>
<dbReference type="Pfam" id="PF21259">
    <property type="entry name" value="Rgg_C"/>
    <property type="match status" value="1"/>
</dbReference>
<dbReference type="EMBL" id="AZEC01000017">
    <property type="protein sequence ID" value="KRL09636.1"/>
    <property type="molecule type" value="Genomic_DNA"/>
</dbReference>
<comment type="caution">
    <text evidence="2">The sequence shown here is derived from an EMBL/GenBank/DDBJ whole genome shotgun (WGS) entry which is preliminary data.</text>
</comment>
<dbReference type="PATRIC" id="fig|1423792.3.peg.1102"/>
<dbReference type="RefSeq" id="WP_057822221.1">
    <property type="nucleotide sequence ID" value="NZ_AZEC01000017.1"/>
</dbReference>
<dbReference type="Proteomes" id="UP000051330">
    <property type="component" value="Unassembled WGS sequence"/>
</dbReference>
<dbReference type="InterPro" id="IPR053163">
    <property type="entry name" value="HTH-type_regulator_Rgg"/>
</dbReference>
<feature type="domain" description="HTH-type transcriptional regulator Rgg C-terminal" evidence="1">
    <location>
        <begin position="108"/>
        <end position="277"/>
    </location>
</feature>
<organism evidence="2 3">
    <name type="scientific">Schleiferilactobacillus perolens DSM 12744</name>
    <dbReference type="NCBI Taxonomy" id="1423792"/>
    <lineage>
        <taxon>Bacteria</taxon>
        <taxon>Bacillati</taxon>
        <taxon>Bacillota</taxon>
        <taxon>Bacilli</taxon>
        <taxon>Lactobacillales</taxon>
        <taxon>Lactobacillaceae</taxon>
        <taxon>Schleiferilactobacillus</taxon>
    </lineage>
</organism>
<dbReference type="Gene3D" id="1.25.40.10">
    <property type="entry name" value="Tetratricopeptide repeat domain"/>
    <property type="match status" value="1"/>
</dbReference>
<dbReference type="InterPro" id="IPR010057">
    <property type="entry name" value="Transcription_activator_Rgg_C"/>
</dbReference>
<sequence>MSKIDPIIKEFRTNKGIETRQVYEGIMSRANYFRFEKGTIDTSAENLMEMLRRLNIMIGEFANVYVGMDESVSAKTTAKIVQLMNNGTIHQRATPFIEAARLAEHSYAQTHYFGDHNTALIASVFADYYAHDKRIVNSQPQLAQLTGFLKEAETWYGYEVTLLFNILPVLTVKQLTILLPTYLKRVNKLVQFEAGNTIPTRGDMLQQAFEPVINEQNIEVYRRLLADFNKEELQERYMYPRLMRTIFNAFLNYTDSHDPTTLKCVDTLLDMLKTLDMPIYREQTALEIQRLRAWLAPETLSHVQKKSAKA</sequence>